<keyword evidence="3" id="KW-1185">Reference proteome</keyword>
<protein>
    <recommendedName>
        <fullName evidence="1">RNase H type-1 domain-containing protein</fullName>
    </recommendedName>
</protein>
<dbReference type="GO" id="GO:0004523">
    <property type="term" value="F:RNA-DNA hybrid ribonuclease activity"/>
    <property type="evidence" value="ECO:0007669"/>
    <property type="project" value="InterPro"/>
</dbReference>
<sequence length="88" mass="9571">MAVRHAMVFARELGLHSVEVERDNVEVVTALTSNETCLTSLGLIIEDILFDANHFFDLVSFCHNRCEGNAVAHGLARGSSKGTGWIVA</sequence>
<evidence type="ECO:0000259" key="1">
    <source>
        <dbReference type="Pfam" id="PF13456"/>
    </source>
</evidence>
<evidence type="ECO:0000313" key="2">
    <source>
        <dbReference type="EMBL" id="KAK9293323.1"/>
    </source>
</evidence>
<dbReference type="EMBL" id="JBBPBK010000001">
    <property type="protein sequence ID" value="KAK9293323.1"/>
    <property type="molecule type" value="Genomic_DNA"/>
</dbReference>
<dbReference type="Pfam" id="PF13456">
    <property type="entry name" value="RVT_3"/>
    <property type="match status" value="1"/>
</dbReference>
<name>A0AAP0SB85_LIQFO</name>
<dbReference type="InterPro" id="IPR044730">
    <property type="entry name" value="RNase_H-like_dom_plant"/>
</dbReference>
<evidence type="ECO:0000313" key="3">
    <source>
        <dbReference type="Proteomes" id="UP001415857"/>
    </source>
</evidence>
<dbReference type="PANTHER" id="PTHR47074">
    <property type="entry name" value="BNAC02G40300D PROTEIN"/>
    <property type="match status" value="1"/>
</dbReference>
<comment type="caution">
    <text evidence="2">The sequence shown here is derived from an EMBL/GenBank/DDBJ whole genome shotgun (WGS) entry which is preliminary data.</text>
</comment>
<gene>
    <name evidence="2" type="ORF">L1049_021315</name>
</gene>
<dbReference type="PANTHER" id="PTHR47074:SF48">
    <property type="entry name" value="POLYNUCLEOTIDYL TRANSFERASE, RIBONUCLEASE H-LIKE SUPERFAMILY PROTEIN"/>
    <property type="match status" value="1"/>
</dbReference>
<reference evidence="2 3" key="1">
    <citation type="journal article" date="2024" name="Plant J.">
        <title>Genome sequences and population genomics reveal climatic adaptation and genomic divergence between two closely related sweetgum species.</title>
        <authorList>
            <person name="Xu W.Q."/>
            <person name="Ren C.Q."/>
            <person name="Zhang X.Y."/>
            <person name="Comes H.P."/>
            <person name="Liu X.H."/>
            <person name="Li Y.G."/>
            <person name="Kettle C.J."/>
            <person name="Jalonen R."/>
            <person name="Gaisberger H."/>
            <person name="Ma Y.Z."/>
            <person name="Qiu Y.X."/>
        </authorList>
    </citation>
    <scope>NUCLEOTIDE SEQUENCE [LARGE SCALE GENOMIC DNA]</scope>
    <source>
        <strain evidence="2">Hangzhou</strain>
    </source>
</reference>
<dbReference type="CDD" id="cd06222">
    <property type="entry name" value="RNase_H_like"/>
    <property type="match status" value="1"/>
</dbReference>
<dbReference type="Proteomes" id="UP001415857">
    <property type="component" value="Unassembled WGS sequence"/>
</dbReference>
<organism evidence="2 3">
    <name type="scientific">Liquidambar formosana</name>
    <name type="common">Formosan gum</name>
    <dbReference type="NCBI Taxonomy" id="63359"/>
    <lineage>
        <taxon>Eukaryota</taxon>
        <taxon>Viridiplantae</taxon>
        <taxon>Streptophyta</taxon>
        <taxon>Embryophyta</taxon>
        <taxon>Tracheophyta</taxon>
        <taxon>Spermatophyta</taxon>
        <taxon>Magnoliopsida</taxon>
        <taxon>eudicotyledons</taxon>
        <taxon>Gunneridae</taxon>
        <taxon>Pentapetalae</taxon>
        <taxon>Saxifragales</taxon>
        <taxon>Altingiaceae</taxon>
        <taxon>Liquidambar</taxon>
    </lineage>
</organism>
<feature type="domain" description="RNase H type-1" evidence="1">
    <location>
        <begin position="2"/>
        <end position="77"/>
    </location>
</feature>
<dbReference type="AlphaFoldDB" id="A0AAP0SB85"/>
<proteinExistence type="predicted"/>
<dbReference type="GO" id="GO:0003676">
    <property type="term" value="F:nucleic acid binding"/>
    <property type="evidence" value="ECO:0007669"/>
    <property type="project" value="InterPro"/>
</dbReference>
<accession>A0AAP0SB85</accession>
<dbReference type="InterPro" id="IPR052929">
    <property type="entry name" value="RNase_H-like_EbsB-rel"/>
</dbReference>
<dbReference type="InterPro" id="IPR002156">
    <property type="entry name" value="RNaseH_domain"/>
</dbReference>